<dbReference type="GO" id="GO:0005634">
    <property type="term" value="C:nucleus"/>
    <property type="evidence" value="ECO:0007669"/>
    <property type="project" value="UniProtKB-SubCell"/>
</dbReference>
<keyword evidence="9" id="KW-1185">Reference proteome</keyword>
<dbReference type="SUPFAM" id="SSF48371">
    <property type="entry name" value="ARM repeat"/>
    <property type="match status" value="1"/>
</dbReference>
<reference evidence="8 9" key="1">
    <citation type="journal article" date="2017" name="Genome Biol.">
        <title>New reference genome sequences of hot pepper reveal the massive evolution of plant disease-resistance genes by retroduplication.</title>
        <authorList>
            <person name="Kim S."/>
            <person name="Park J."/>
            <person name="Yeom S.I."/>
            <person name="Kim Y.M."/>
            <person name="Seo E."/>
            <person name="Kim K.T."/>
            <person name="Kim M.S."/>
            <person name="Lee J.M."/>
            <person name="Cheong K."/>
            <person name="Shin H.S."/>
            <person name="Kim S.B."/>
            <person name="Han K."/>
            <person name="Lee J."/>
            <person name="Park M."/>
            <person name="Lee H.A."/>
            <person name="Lee H.Y."/>
            <person name="Lee Y."/>
            <person name="Oh S."/>
            <person name="Lee J.H."/>
            <person name="Choi E."/>
            <person name="Choi E."/>
            <person name="Lee S.E."/>
            <person name="Jeon J."/>
            <person name="Kim H."/>
            <person name="Choi G."/>
            <person name="Song H."/>
            <person name="Lee J."/>
            <person name="Lee S.C."/>
            <person name="Kwon J.K."/>
            <person name="Lee H.Y."/>
            <person name="Koo N."/>
            <person name="Hong Y."/>
            <person name="Kim R.W."/>
            <person name="Kang W.H."/>
            <person name="Huh J.H."/>
            <person name="Kang B.C."/>
            <person name="Yang T.J."/>
            <person name="Lee Y.H."/>
            <person name="Bennetzen J.L."/>
            <person name="Choi D."/>
        </authorList>
    </citation>
    <scope>NUCLEOTIDE SEQUENCE [LARGE SCALE GENOMIC DNA]</scope>
    <source>
        <strain evidence="9">cv. PBC81</strain>
    </source>
</reference>
<keyword evidence="4 5" id="KW-0539">Nucleus</keyword>
<comment type="subcellular location">
    <subcellularLocation>
        <location evidence="1 5">Nucleus</location>
    </subcellularLocation>
</comment>
<dbReference type="Pfam" id="PF12460">
    <property type="entry name" value="MMS19_C"/>
    <property type="match status" value="1"/>
</dbReference>
<dbReference type="GO" id="GO:0016226">
    <property type="term" value="P:iron-sulfur cluster assembly"/>
    <property type="evidence" value="ECO:0007669"/>
    <property type="project" value="UniProtKB-UniRule"/>
</dbReference>
<feature type="domain" description="MMS19 N-terminal" evidence="7">
    <location>
        <begin position="45"/>
        <end position="313"/>
    </location>
</feature>
<dbReference type="Proteomes" id="UP000224567">
    <property type="component" value="Unassembled WGS sequence"/>
</dbReference>
<dbReference type="InterPro" id="IPR011989">
    <property type="entry name" value="ARM-like"/>
</dbReference>
<dbReference type="InterPro" id="IPR029240">
    <property type="entry name" value="MMS19_N"/>
</dbReference>
<dbReference type="GO" id="GO:0097361">
    <property type="term" value="C:cytosolic [4Fe-4S] assembly targeting complex"/>
    <property type="evidence" value="ECO:0007669"/>
    <property type="project" value="UniProtKB-UniRule"/>
</dbReference>
<evidence type="ECO:0000256" key="5">
    <source>
        <dbReference type="RuleBase" id="RU367072"/>
    </source>
</evidence>
<feature type="domain" description="MMS19 C-terminal" evidence="6">
    <location>
        <begin position="696"/>
        <end position="1086"/>
    </location>
</feature>
<sequence length="1137" mass="125236">MAVTPTIEYVTHIEFYVSSSAQQAASIDAIALLLKDGLLSLEALVREMEMYLTTTDSIIRSRGILLLGELLMRLTSKPLGDTAMSSLIEFFTERLADWKALHGALVGCLALLRRKTGTGMINKSQAKAVAESYLQHLQVQSLGQQDRKLCLQILECLLDRYRDALLSLGDDLVYGICEAIDGEKDPQCLMLIFHIVELLAQLLSEASGPSTNFAGDLFDVLECYFPIHFTHSKSDDVDVKKGELSRALMLAFASTPLFEPSVIPLLLDKLSSSLPSAKVESLKYLSYCTLKYGADRMEKYTESLWSALKDAIFTCPLSTVSVDSDPVDGLGFHESEIMTQALELLLVLVRQHNASFLSLILGDGDISSFLNSLFQFNDFNSLSTQYKQRLHAVGHVLSVCIKASGSSCNKVFESFFPQLVDALRLSVEDSHKTVHPALDANLNFGALYLCVELLAACRQLVVSSDKGTSAPDISRDSWCQILHSFCTSLCNVFFCLIRASSIESTWNAYVYAAVKGLEILATFPGSFMSVSKLVFENILLTLTSVIVSDYNKKFLWKAALKALVEISLFVNKYHEDEKTASFNSIVRQKIVSLISSDDLNMPQSLKLEAIFDIGMTGKSFMHSVVSELEKTISASLSEIFVHRDQQLAGLTAGLLECYSSKVLPWFHFNGGTDEVSLNFAVNIFAKMESSTSLSLGAKGKELLGATIAAVKQAVTGCSVESQEKVLQKAIAVMQTSSFFLSKDLILGTDLFNKKTQLGQISEGLSSRDEWITSLFASVVIALRPQAQIPNIRLLLQLLSMTLLEGHIPSAQALGSLVNKLPLNMSEDCSIEEVIDTLFKNVMWRNISIGKEGNDGGAVDMSNLSLSSLNGHAVVGLAWIGKGLLMRGHEKLKDVTMTFLSLLVANGDQGNSLPFNGQMKDPAEHRVLCLRKSAADAFHILMSDSDACLSRNYHAIIRPLYKQRFFNIMMPMFLSAIVKCDSSTTRCFLYQAFAHLVSETPLAAVVGDAKKVLPVLTDCFLLLSKDISHKDIIYSLLMVLSGILTDKTGQEAIVENAPMVIHRLIELTSYSYLMAIRETSIQCLGAMSELPHVRIYPMRTQVLQAVTKALDDPKRVVRLEAVKCRLAWASIASRSIHF</sequence>
<evidence type="ECO:0000259" key="6">
    <source>
        <dbReference type="Pfam" id="PF12460"/>
    </source>
</evidence>
<evidence type="ECO:0000259" key="7">
    <source>
        <dbReference type="Pfam" id="PF14500"/>
    </source>
</evidence>
<gene>
    <name evidence="8" type="ORF">CQW23_11264</name>
</gene>
<accession>A0A2G2WP84</accession>
<dbReference type="AlphaFoldDB" id="A0A2G2WP84"/>
<keyword evidence="3" id="KW-0677">Repeat</keyword>
<comment type="similarity">
    <text evidence="2 5">Belongs to the MET18/MMS19 family.</text>
</comment>
<dbReference type="GO" id="GO:0051604">
    <property type="term" value="P:protein maturation"/>
    <property type="evidence" value="ECO:0007669"/>
    <property type="project" value="UniProtKB-UniRule"/>
</dbReference>
<dbReference type="Gene3D" id="1.25.10.10">
    <property type="entry name" value="Leucine-rich Repeat Variant"/>
    <property type="match status" value="2"/>
</dbReference>
<evidence type="ECO:0000313" key="9">
    <source>
        <dbReference type="Proteomes" id="UP000224567"/>
    </source>
</evidence>
<dbReference type="InterPro" id="IPR016024">
    <property type="entry name" value="ARM-type_fold"/>
</dbReference>
<dbReference type="GO" id="GO:0006281">
    <property type="term" value="P:DNA repair"/>
    <property type="evidence" value="ECO:0007669"/>
    <property type="project" value="UniProtKB-UniRule"/>
</dbReference>
<keyword evidence="5" id="KW-0227">DNA damage</keyword>
<proteinExistence type="inferred from homology"/>
<protein>
    <recommendedName>
        <fullName evidence="5">MMS19 nucleotide excision repair protein</fullName>
    </recommendedName>
</protein>
<dbReference type="PANTHER" id="PTHR12891">
    <property type="entry name" value="DNA REPAIR/TRANSCRIPTION PROTEIN MET18/MMS19"/>
    <property type="match status" value="1"/>
</dbReference>
<dbReference type="PANTHER" id="PTHR12891:SF0">
    <property type="entry name" value="MMS19 NUCLEOTIDE EXCISION REPAIR PROTEIN HOMOLOG"/>
    <property type="match status" value="1"/>
</dbReference>
<dbReference type="InterPro" id="IPR024687">
    <property type="entry name" value="MMS19_C"/>
</dbReference>
<comment type="function">
    <text evidence="5">Key component of the cytosolic iron-sulfur protein assembly (CIA) complex, a multiprotein complex that mediates the incorporation of iron-sulfur cluster into apoproteins specifically involved in DNA metabolism and genomic integrity. In the CIA complex, MMS19 acts as an adapter between early-acting CIA components and a subset of cellular target iron-sulfur proteins.</text>
</comment>
<dbReference type="EMBL" id="MLFT02000005">
    <property type="protein sequence ID" value="PHT47056.1"/>
    <property type="molecule type" value="Genomic_DNA"/>
</dbReference>
<dbReference type="Pfam" id="PF14500">
    <property type="entry name" value="MMS19_N"/>
    <property type="match status" value="1"/>
</dbReference>
<keyword evidence="5" id="KW-0234">DNA repair</keyword>
<evidence type="ECO:0000256" key="3">
    <source>
        <dbReference type="ARBA" id="ARBA00022737"/>
    </source>
</evidence>
<evidence type="ECO:0000256" key="4">
    <source>
        <dbReference type="ARBA" id="ARBA00023242"/>
    </source>
</evidence>
<evidence type="ECO:0000256" key="1">
    <source>
        <dbReference type="ARBA" id="ARBA00004123"/>
    </source>
</evidence>
<comment type="caution">
    <text evidence="8">The sequence shown here is derived from an EMBL/GenBank/DDBJ whole genome shotgun (WGS) entry which is preliminary data.</text>
</comment>
<dbReference type="OrthoDB" id="342900at2759"/>
<dbReference type="STRING" id="33114.A0A2G2WP84"/>
<name>A0A2G2WP84_CAPBA</name>
<evidence type="ECO:0000256" key="2">
    <source>
        <dbReference type="ARBA" id="ARBA00009340"/>
    </source>
</evidence>
<reference evidence="9" key="2">
    <citation type="journal article" date="2017" name="J. Anim. Genet.">
        <title>Multiple reference genome sequences of hot pepper reveal the massive evolution of plant disease resistance genes by retroduplication.</title>
        <authorList>
            <person name="Kim S."/>
            <person name="Park J."/>
            <person name="Yeom S.-I."/>
            <person name="Kim Y.-M."/>
            <person name="Seo E."/>
            <person name="Kim K.-T."/>
            <person name="Kim M.-S."/>
            <person name="Lee J.M."/>
            <person name="Cheong K."/>
            <person name="Shin H.-S."/>
            <person name="Kim S.-B."/>
            <person name="Han K."/>
            <person name="Lee J."/>
            <person name="Park M."/>
            <person name="Lee H.-A."/>
            <person name="Lee H.-Y."/>
            <person name="Lee Y."/>
            <person name="Oh S."/>
            <person name="Lee J.H."/>
            <person name="Choi E."/>
            <person name="Choi E."/>
            <person name="Lee S.E."/>
            <person name="Jeon J."/>
            <person name="Kim H."/>
            <person name="Choi G."/>
            <person name="Song H."/>
            <person name="Lee J."/>
            <person name="Lee S.-C."/>
            <person name="Kwon J.-K."/>
            <person name="Lee H.-Y."/>
            <person name="Koo N."/>
            <person name="Hong Y."/>
            <person name="Kim R.W."/>
            <person name="Kang W.-H."/>
            <person name="Huh J.H."/>
            <person name="Kang B.-C."/>
            <person name="Yang T.-J."/>
            <person name="Lee Y.-H."/>
            <person name="Bennetzen J.L."/>
            <person name="Choi D."/>
        </authorList>
    </citation>
    <scope>NUCLEOTIDE SEQUENCE [LARGE SCALE GENOMIC DNA]</scope>
    <source>
        <strain evidence="9">cv. PBC81</strain>
    </source>
</reference>
<dbReference type="InterPro" id="IPR039920">
    <property type="entry name" value="MMS19"/>
</dbReference>
<organism evidence="8 9">
    <name type="scientific">Capsicum baccatum</name>
    <name type="common">Peruvian pepper</name>
    <dbReference type="NCBI Taxonomy" id="33114"/>
    <lineage>
        <taxon>Eukaryota</taxon>
        <taxon>Viridiplantae</taxon>
        <taxon>Streptophyta</taxon>
        <taxon>Embryophyta</taxon>
        <taxon>Tracheophyta</taxon>
        <taxon>Spermatophyta</taxon>
        <taxon>Magnoliopsida</taxon>
        <taxon>eudicotyledons</taxon>
        <taxon>Gunneridae</taxon>
        <taxon>Pentapetalae</taxon>
        <taxon>asterids</taxon>
        <taxon>lamiids</taxon>
        <taxon>Solanales</taxon>
        <taxon>Solanaceae</taxon>
        <taxon>Solanoideae</taxon>
        <taxon>Capsiceae</taxon>
        <taxon>Capsicum</taxon>
    </lineage>
</organism>
<evidence type="ECO:0000313" key="8">
    <source>
        <dbReference type="EMBL" id="PHT47056.1"/>
    </source>
</evidence>